<dbReference type="STRING" id="35752.SAMN05421541_115176"/>
<dbReference type="SUPFAM" id="SSF52980">
    <property type="entry name" value="Restriction endonuclease-like"/>
    <property type="match status" value="1"/>
</dbReference>
<name>A0A1I2K8F5_9ACTN</name>
<dbReference type="InterPro" id="IPR011335">
    <property type="entry name" value="Restrct_endonuc-II-like"/>
</dbReference>
<dbReference type="OrthoDB" id="9799703at2"/>
<dbReference type="InterPro" id="IPR012296">
    <property type="entry name" value="Nuclease_put_TT1808"/>
</dbReference>
<dbReference type="CDD" id="cd06260">
    <property type="entry name" value="DUF820-like"/>
    <property type="match status" value="1"/>
</dbReference>
<dbReference type="Pfam" id="PF05685">
    <property type="entry name" value="Uma2"/>
    <property type="match status" value="1"/>
</dbReference>
<gene>
    <name evidence="3" type="ORF">SAMN05421541_115176</name>
</gene>
<dbReference type="Gene3D" id="3.90.1570.10">
    <property type="entry name" value="tt1808, chain A"/>
    <property type="match status" value="1"/>
</dbReference>
<feature type="region of interest" description="Disordered" evidence="1">
    <location>
        <begin position="1"/>
        <end position="21"/>
    </location>
</feature>
<evidence type="ECO:0000256" key="1">
    <source>
        <dbReference type="SAM" id="MobiDB-lite"/>
    </source>
</evidence>
<reference evidence="3 4" key="1">
    <citation type="submission" date="2016-10" db="EMBL/GenBank/DDBJ databases">
        <authorList>
            <person name="de Groot N.N."/>
        </authorList>
    </citation>
    <scope>NUCLEOTIDE SEQUENCE [LARGE SCALE GENOMIC DNA]</scope>
    <source>
        <strain evidence="3 4">DSM 43019</strain>
    </source>
</reference>
<feature type="domain" description="Putative restriction endonuclease" evidence="2">
    <location>
        <begin position="26"/>
        <end position="174"/>
    </location>
</feature>
<sequence>MTTLSHGSPARWNAPGGRWTQPDLQLFPQDGHRYEILDGSLHVTPPASTEHDSVVESIVGTLRAAAPPGWWVCARLGIEMESSNLVPDVTVLRPHSSGSIWVDPADVALVVEVETEATRRYDQLLKPAVYAEAGIPEYWRVEAGPVLRTYALAESGGYRAARDVTAEEQARLDSPYPIRVSLAAWR</sequence>
<keyword evidence="3" id="KW-0378">Hydrolase</keyword>
<protein>
    <submittedName>
        <fullName evidence="3">Putative restriction endonuclease</fullName>
    </submittedName>
</protein>
<evidence type="ECO:0000313" key="3">
    <source>
        <dbReference type="EMBL" id="SFF62598.1"/>
    </source>
</evidence>
<evidence type="ECO:0000313" key="4">
    <source>
        <dbReference type="Proteomes" id="UP000199645"/>
    </source>
</evidence>
<keyword evidence="4" id="KW-1185">Reference proteome</keyword>
<dbReference type="AlphaFoldDB" id="A0A1I2K8F5"/>
<keyword evidence="3" id="KW-0540">Nuclease</keyword>
<dbReference type="PANTHER" id="PTHR35400:SF3">
    <property type="entry name" value="SLL1072 PROTEIN"/>
    <property type="match status" value="1"/>
</dbReference>
<dbReference type="GO" id="GO:0004519">
    <property type="term" value="F:endonuclease activity"/>
    <property type="evidence" value="ECO:0007669"/>
    <property type="project" value="UniProtKB-KW"/>
</dbReference>
<organism evidence="3 4">
    <name type="scientific">Actinoplanes philippinensis</name>
    <dbReference type="NCBI Taxonomy" id="35752"/>
    <lineage>
        <taxon>Bacteria</taxon>
        <taxon>Bacillati</taxon>
        <taxon>Actinomycetota</taxon>
        <taxon>Actinomycetes</taxon>
        <taxon>Micromonosporales</taxon>
        <taxon>Micromonosporaceae</taxon>
        <taxon>Actinoplanes</taxon>
    </lineage>
</organism>
<dbReference type="InterPro" id="IPR008538">
    <property type="entry name" value="Uma2"/>
</dbReference>
<evidence type="ECO:0000259" key="2">
    <source>
        <dbReference type="Pfam" id="PF05685"/>
    </source>
</evidence>
<accession>A0A1I2K8F5</accession>
<dbReference type="RefSeq" id="WP_093620397.1">
    <property type="nucleotide sequence ID" value="NZ_BOMT01000084.1"/>
</dbReference>
<proteinExistence type="predicted"/>
<dbReference type="Proteomes" id="UP000199645">
    <property type="component" value="Unassembled WGS sequence"/>
</dbReference>
<dbReference type="PANTHER" id="PTHR35400">
    <property type="entry name" value="SLR1083 PROTEIN"/>
    <property type="match status" value="1"/>
</dbReference>
<dbReference type="EMBL" id="FONV01000015">
    <property type="protein sequence ID" value="SFF62598.1"/>
    <property type="molecule type" value="Genomic_DNA"/>
</dbReference>
<keyword evidence="3" id="KW-0255">Endonuclease</keyword>